<feature type="region of interest" description="Disordered" evidence="1">
    <location>
        <begin position="101"/>
        <end position="120"/>
    </location>
</feature>
<name>A0ABY4MGN6_9ACTN</name>
<proteinExistence type="predicted"/>
<reference evidence="4" key="1">
    <citation type="submission" date="2021-10" db="EMBL/GenBank/DDBJ databases">
        <title>Streptomyces nigrumlapis sp.nov.,an antimicrobial producing actinobacterium isolated from Black Gobi rocks.</title>
        <authorList>
            <person name="Wen Y."/>
            <person name="Zhang W."/>
            <person name="Liu X.G."/>
        </authorList>
    </citation>
    <scope>NUCLEOTIDE SEQUENCE</scope>
    <source>
        <strain evidence="4">ST13-2-2</strain>
    </source>
</reference>
<sequence>MSFRVQPGDISAYGGMIGRAEENMAAAQKFLRDNSELGVGSGDVPGELWQLVVGNHEPTVDKAQRALKAFENALRASAAELKRSAKYYEQTDQEQAEKVDGIYKGGRGPTKGAASDVGDGTFKDQSDAAAALDTSESFSEYLGRQIQERKDGLIGDRAKAIGEGNALTILGTALDLVSPTTLVNEAVKFFLNIDVFGEVAKKFAGDWGAYETAADTWGRLGQFFTAVGDNVSSGNNLLSRTWEGNAAETAWEYFNTLAQKLSDATSSYETLQESYKEVATHIAELAEGVKAAMIMIFDLAIMAQIEMSAAVAAASTGVGLILSGVGAAAVAAKVVIMLDKWADIINMFTVGYAVINAAFGVAGNAVDGQLDSVKSFPLPGGAYDHQAV</sequence>
<accession>A0ABY4MGN6</accession>
<feature type="domain" description="Outer membrane channel protein CpnT-like N-terminal" evidence="3">
    <location>
        <begin position="213"/>
        <end position="334"/>
    </location>
</feature>
<evidence type="ECO:0000259" key="3">
    <source>
        <dbReference type="Pfam" id="PF25547"/>
    </source>
</evidence>
<feature type="transmembrane region" description="Helical" evidence="2">
    <location>
        <begin position="309"/>
        <end position="332"/>
    </location>
</feature>
<dbReference type="Proteomes" id="UP000830115">
    <property type="component" value="Chromosome"/>
</dbReference>
<protein>
    <recommendedName>
        <fullName evidence="3">Outer membrane channel protein CpnT-like N-terminal domain-containing protein</fullName>
    </recommendedName>
</protein>
<dbReference type="InterPro" id="IPR057746">
    <property type="entry name" value="CpnT-like_N"/>
</dbReference>
<feature type="transmembrane region" description="Helical" evidence="2">
    <location>
        <begin position="344"/>
        <end position="366"/>
    </location>
</feature>
<keyword evidence="2" id="KW-0472">Membrane</keyword>
<evidence type="ECO:0000256" key="1">
    <source>
        <dbReference type="SAM" id="MobiDB-lite"/>
    </source>
</evidence>
<organism evidence="4 5">
    <name type="scientific">Streptomyces halobius</name>
    <dbReference type="NCBI Taxonomy" id="2879846"/>
    <lineage>
        <taxon>Bacteria</taxon>
        <taxon>Bacillati</taxon>
        <taxon>Actinomycetota</taxon>
        <taxon>Actinomycetes</taxon>
        <taxon>Kitasatosporales</taxon>
        <taxon>Streptomycetaceae</taxon>
        <taxon>Streptomyces</taxon>
    </lineage>
</organism>
<dbReference type="Pfam" id="PF25547">
    <property type="entry name" value="WXG100_2"/>
    <property type="match status" value="1"/>
</dbReference>
<keyword evidence="2" id="KW-0812">Transmembrane</keyword>
<keyword evidence="2" id="KW-1133">Transmembrane helix</keyword>
<gene>
    <name evidence="4" type="ORF">K9S39_32000</name>
</gene>
<evidence type="ECO:0000256" key="2">
    <source>
        <dbReference type="SAM" id="Phobius"/>
    </source>
</evidence>
<evidence type="ECO:0000313" key="5">
    <source>
        <dbReference type="Proteomes" id="UP000830115"/>
    </source>
</evidence>
<dbReference type="RefSeq" id="WP_248866790.1">
    <property type="nucleotide sequence ID" value="NZ_CP086322.1"/>
</dbReference>
<evidence type="ECO:0000313" key="4">
    <source>
        <dbReference type="EMBL" id="UQA95879.1"/>
    </source>
</evidence>
<dbReference type="EMBL" id="CP086322">
    <property type="protein sequence ID" value="UQA95879.1"/>
    <property type="molecule type" value="Genomic_DNA"/>
</dbReference>
<keyword evidence="5" id="KW-1185">Reference proteome</keyword>